<organism evidence="2 3">
    <name type="scientific">Streptomyces angustmyceticus</name>
    <dbReference type="NCBI Taxonomy" id="285578"/>
    <lineage>
        <taxon>Bacteria</taxon>
        <taxon>Bacillati</taxon>
        <taxon>Actinomycetota</taxon>
        <taxon>Actinomycetes</taxon>
        <taxon>Kitasatosporales</taxon>
        <taxon>Streptomycetaceae</taxon>
        <taxon>Streptomyces</taxon>
    </lineage>
</organism>
<dbReference type="EMBL" id="BLAG01000013">
    <property type="protein sequence ID" value="GES32339.1"/>
    <property type="molecule type" value="Genomic_DNA"/>
</dbReference>
<evidence type="ECO:0000313" key="2">
    <source>
        <dbReference type="EMBL" id="GES32339.1"/>
    </source>
</evidence>
<evidence type="ECO:0000256" key="1">
    <source>
        <dbReference type="SAM" id="MobiDB-lite"/>
    </source>
</evidence>
<evidence type="ECO:0000313" key="3">
    <source>
        <dbReference type="Proteomes" id="UP000325598"/>
    </source>
</evidence>
<dbReference type="Proteomes" id="UP000325598">
    <property type="component" value="Unassembled WGS sequence"/>
</dbReference>
<gene>
    <name evidence="2" type="ORF">San01_48260</name>
</gene>
<dbReference type="AlphaFoldDB" id="A0A5J4LLF7"/>
<comment type="caution">
    <text evidence="2">The sequence shown here is derived from an EMBL/GenBank/DDBJ whole genome shotgun (WGS) entry which is preliminary data.</text>
</comment>
<reference evidence="2 3" key="1">
    <citation type="submission" date="2019-10" db="EMBL/GenBank/DDBJ databases">
        <title>Whole genome shotgun sequence of Streptomyces angustmyceticus NBRC 3934.</title>
        <authorList>
            <person name="Hosoyama A."/>
            <person name="Ichikawa N."/>
            <person name="Kimura A."/>
            <person name="Kitahashi Y."/>
            <person name="Komaki H."/>
            <person name="Uohara A."/>
        </authorList>
    </citation>
    <scope>NUCLEOTIDE SEQUENCE [LARGE SCALE GENOMIC DNA]</scope>
    <source>
        <strain evidence="2 3">NBRC 3934</strain>
    </source>
</reference>
<name>A0A5J4LLF7_9ACTN</name>
<feature type="region of interest" description="Disordered" evidence="1">
    <location>
        <begin position="1"/>
        <end position="20"/>
    </location>
</feature>
<sequence length="65" mass="6803">MADLTPTPASPGVHVSKPSPYRPATASYACGCGKTRQAQGDDQARELVAAWTDHRSACSGRKESA</sequence>
<accession>A0A5J4LLF7</accession>
<proteinExistence type="predicted"/>
<dbReference type="OrthoDB" id="4274404at2"/>
<protein>
    <submittedName>
        <fullName evidence="2">Uncharacterized protein</fullName>
    </submittedName>
</protein>
<keyword evidence="3" id="KW-1185">Reference proteome</keyword>